<organism evidence="1 2">
    <name type="scientific">Clostridioides difficile</name>
    <name type="common">Peptoclostridium difficile</name>
    <dbReference type="NCBI Taxonomy" id="1496"/>
    <lineage>
        <taxon>Bacteria</taxon>
        <taxon>Bacillati</taxon>
        <taxon>Bacillota</taxon>
        <taxon>Clostridia</taxon>
        <taxon>Peptostreptococcales</taxon>
        <taxon>Peptostreptococcaceae</taxon>
        <taxon>Clostridioides</taxon>
    </lineage>
</organism>
<gene>
    <name evidence="1" type="ORF">SAMEA3375112_03323</name>
</gene>
<reference evidence="1 2" key="1">
    <citation type="submission" date="2017-02" db="EMBL/GenBank/DDBJ databases">
        <authorList>
            <consortium name="Pathogen Informatics"/>
        </authorList>
    </citation>
    <scope>NUCLEOTIDE SEQUENCE [LARGE SCALE GENOMIC DNA]</scope>
    <source>
        <strain evidence="1 2">VRECD0157</strain>
    </source>
</reference>
<dbReference type="AlphaFoldDB" id="A0A9X8RLI7"/>
<name>A0A9X8RLI7_CLODI</name>
<dbReference type="RefSeq" id="WP_018112618.1">
    <property type="nucleotide sequence ID" value="NZ_BINM01000001.1"/>
</dbReference>
<evidence type="ECO:0000313" key="2">
    <source>
        <dbReference type="Proteomes" id="UP000189137"/>
    </source>
</evidence>
<sequence length="221" mass="26070">MKVNGIKIPGIIDVSNVCVYGIKESIISSGYPMQQQIKDMREVNISEKDLQRACQLGKSKQGSGHDCFSKGIIVQMDLQWSEYMWRQWDRYHHNDYVSSQSKMHRLTKFNIDDMCNKYVVKNTINFLNELIYDYNNFQELKLTASDEVTLRNGENIRATKETLWKIIISNCPSGLMLTARVTLNYLQIKSMINQRENHKMEEWRILCDFFKTLPKYKELMM</sequence>
<proteinExistence type="predicted"/>
<dbReference type="Proteomes" id="UP000189137">
    <property type="component" value="Unassembled WGS sequence"/>
</dbReference>
<evidence type="ECO:0000313" key="1">
    <source>
        <dbReference type="EMBL" id="SJS98144.1"/>
    </source>
</evidence>
<accession>A0A9X8RLI7</accession>
<comment type="caution">
    <text evidence="1">The sequence shown here is derived from an EMBL/GenBank/DDBJ whole genome shotgun (WGS) entry which is preliminary data.</text>
</comment>
<dbReference type="EMBL" id="FUPS01000014">
    <property type="protein sequence ID" value="SJS98144.1"/>
    <property type="molecule type" value="Genomic_DNA"/>
</dbReference>
<protein>
    <submittedName>
        <fullName evidence="1">Uncharacterized protein</fullName>
    </submittedName>
</protein>